<keyword evidence="1" id="KW-0732">Signal</keyword>
<feature type="signal peptide" evidence="1">
    <location>
        <begin position="1"/>
        <end position="18"/>
    </location>
</feature>
<proteinExistence type="predicted"/>
<comment type="caution">
    <text evidence="3">The sequence shown here is derived from an EMBL/GenBank/DDBJ whole genome shotgun (WGS) entry which is preliminary data.</text>
</comment>
<gene>
    <name evidence="3" type="ORF">FIA58_018625</name>
</gene>
<evidence type="ECO:0000259" key="2">
    <source>
        <dbReference type="Pfam" id="PF00386"/>
    </source>
</evidence>
<dbReference type="InterPro" id="IPR001073">
    <property type="entry name" value="C1q_dom"/>
</dbReference>
<evidence type="ECO:0000313" key="4">
    <source>
        <dbReference type="Proteomes" id="UP000817854"/>
    </source>
</evidence>
<dbReference type="SUPFAM" id="SSF49842">
    <property type="entry name" value="TNF-like"/>
    <property type="match status" value="1"/>
</dbReference>
<accession>A0ABX0J0F6</accession>
<feature type="chain" id="PRO_5046717660" description="C1q domain-containing protein" evidence="1">
    <location>
        <begin position="19"/>
        <end position="221"/>
    </location>
</feature>
<dbReference type="Gene3D" id="2.60.120.40">
    <property type="match status" value="1"/>
</dbReference>
<evidence type="ECO:0000256" key="1">
    <source>
        <dbReference type="SAM" id="SignalP"/>
    </source>
</evidence>
<dbReference type="Pfam" id="PF00386">
    <property type="entry name" value="C1q"/>
    <property type="match status" value="1"/>
</dbReference>
<feature type="domain" description="C1q" evidence="2">
    <location>
        <begin position="85"/>
        <end position="200"/>
    </location>
</feature>
<sequence length="221" mass="24075">MKKNTLYLLLLTTTFLFSQVGIETSNPTKTLDINGDLRIRTTEITTNESAAKDSILVVDNLGNSKRVTSKTVVNSYLKTAVKGRFSSSSTVNLSLTSNKAKITFDFVDFDTNSEFNTTTNTFTAKQDGIYSIKAQIKANSTVGITTDFGIAISKNGTVINRNSFANISVLTTNVTPPVRQVETLVQLTTGDTIIFEIVSNLASVSILGTSEDCFFIIQQVR</sequence>
<protein>
    <recommendedName>
        <fullName evidence="2">C1q domain-containing protein</fullName>
    </recommendedName>
</protein>
<organism evidence="3 4">
    <name type="scientific">Flavobacterium jejuense</name>
    <dbReference type="NCBI Taxonomy" id="1544455"/>
    <lineage>
        <taxon>Bacteria</taxon>
        <taxon>Pseudomonadati</taxon>
        <taxon>Bacteroidota</taxon>
        <taxon>Flavobacteriia</taxon>
        <taxon>Flavobacteriales</taxon>
        <taxon>Flavobacteriaceae</taxon>
        <taxon>Flavobacterium</taxon>
    </lineage>
</organism>
<reference evidence="3" key="1">
    <citation type="submission" date="2019-05" db="EMBL/GenBank/DDBJ databases">
        <authorList>
            <person name="Lianzixin W."/>
        </authorList>
    </citation>
    <scope>NUCLEOTIDE SEQUENCE</scope>
    <source>
        <strain evidence="3">EC11</strain>
    </source>
</reference>
<evidence type="ECO:0000313" key="3">
    <source>
        <dbReference type="EMBL" id="NHN27701.1"/>
    </source>
</evidence>
<dbReference type="InterPro" id="IPR008983">
    <property type="entry name" value="Tumour_necrosis_fac-like_dom"/>
</dbReference>
<dbReference type="RefSeq" id="WP_140964212.1">
    <property type="nucleotide sequence ID" value="NZ_VEVQ02000017.1"/>
</dbReference>
<dbReference type="Proteomes" id="UP000817854">
    <property type="component" value="Unassembled WGS sequence"/>
</dbReference>
<dbReference type="EMBL" id="VEVQ02000017">
    <property type="protein sequence ID" value="NHN27701.1"/>
    <property type="molecule type" value="Genomic_DNA"/>
</dbReference>
<keyword evidence="4" id="KW-1185">Reference proteome</keyword>
<name>A0ABX0J0F6_9FLAO</name>
<reference evidence="3" key="2">
    <citation type="submission" date="2020-02" db="EMBL/GenBank/DDBJ databases">
        <title>Flavobacterium profundi sp. nov., isolated from a deep-sea seamount.</title>
        <authorList>
            <person name="Zhang D.-C."/>
        </authorList>
    </citation>
    <scope>NUCLEOTIDE SEQUENCE</scope>
    <source>
        <strain evidence="3">EC11</strain>
    </source>
</reference>